<comment type="caution">
    <text evidence="2">The sequence shown here is derived from an EMBL/GenBank/DDBJ whole genome shotgun (WGS) entry which is preliminary data.</text>
</comment>
<feature type="transmembrane region" description="Helical" evidence="1">
    <location>
        <begin position="27"/>
        <end position="45"/>
    </location>
</feature>
<dbReference type="Proteomes" id="UP000029108">
    <property type="component" value="Unassembled WGS sequence"/>
</dbReference>
<keyword evidence="1" id="KW-0472">Membrane</keyword>
<feature type="transmembrane region" description="Helical" evidence="1">
    <location>
        <begin position="242"/>
        <end position="260"/>
    </location>
</feature>
<feature type="transmembrane region" description="Helical" evidence="1">
    <location>
        <begin position="57"/>
        <end position="76"/>
    </location>
</feature>
<feature type="transmembrane region" description="Helical" evidence="1">
    <location>
        <begin position="96"/>
        <end position="119"/>
    </location>
</feature>
<organism evidence="2 3">
    <name type="scientific">Bifidobacterium biavatii DSM 23969</name>
    <dbReference type="NCBI Taxonomy" id="1437608"/>
    <lineage>
        <taxon>Bacteria</taxon>
        <taxon>Bacillati</taxon>
        <taxon>Actinomycetota</taxon>
        <taxon>Actinomycetes</taxon>
        <taxon>Bifidobacteriales</taxon>
        <taxon>Bifidobacteriaceae</taxon>
        <taxon>Bifidobacterium</taxon>
    </lineage>
</organism>
<keyword evidence="3" id="KW-1185">Reference proteome</keyword>
<feature type="transmembrane region" description="Helical" evidence="1">
    <location>
        <begin position="384"/>
        <end position="403"/>
    </location>
</feature>
<feature type="transmembrane region" description="Helical" evidence="1">
    <location>
        <begin position="190"/>
        <end position="210"/>
    </location>
</feature>
<feature type="transmembrane region" description="Helical" evidence="1">
    <location>
        <begin position="267"/>
        <end position="291"/>
    </location>
</feature>
<evidence type="ECO:0000313" key="2">
    <source>
        <dbReference type="EMBL" id="KFI49656.1"/>
    </source>
</evidence>
<keyword evidence="1" id="KW-1133">Transmembrane helix</keyword>
<evidence type="ECO:0000256" key="1">
    <source>
        <dbReference type="SAM" id="Phobius"/>
    </source>
</evidence>
<sequence>MKLCLLSGISLVVSIYCLCVNTNDMYEYVFFLPLLYSVVSALFFIGISSKRTYRLSLLYYFSNAVIFIRYVATPFFTVYSDGLIKWGWGPDPSSKVMLQAIVLMSIEEITVFVTLYIAIRHYSRHTHALPQQRAIDARGEHIGIIGLYGVLAFLLTLAVKPVLVLPADVNSDNVQTVATRQAEDTAGSGIFVILGNTSKIVLFCVLLILCKRAYDRWRSGFFIFCAIVVVLVNVYFNISITRIRMIFAAVIGLYFLSLLFKRIPKTAYILAAIICIVGFINISLFKFSYALNGTNNIQLMTATMTAQFQDYFAGPRLVGQMIDMHSTYHRQINLSTFFNDFLGSVPFVSNYVDQTNRINYYFNSYNNINNSTLIAPVLGTGYDYFPAFPFFFTIMFEFFVIKFDSLMISTSKISYRYLYAYMGFCCAMCMGYSTQNIFAVFASTFIPLLALLKINDWIILRFANTTYNPVRILNSSKV</sequence>
<reference evidence="2 3" key="1">
    <citation type="submission" date="2014-03" db="EMBL/GenBank/DDBJ databases">
        <title>Genomics of Bifidobacteria.</title>
        <authorList>
            <person name="Ventura M."/>
            <person name="Milani C."/>
            <person name="Lugli G.A."/>
        </authorList>
    </citation>
    <scope>NUCLEOTIDE SEQUENCE [LARGE SCALE GENOMIC DNA]</scope>
    <source>
        <strain evidence="2 3">DSM 23969</strain>
    </source>
</reference>
<dbReference type="STRING" id="1437608.GCA_000771645_00802"/>
<protein>
    <recommendedName>
        <fullName evidence="4">Oligosaccharide repeat unit polymerase</fullName>
    </recommendedName>
</protein>
<evidence type="ECO:0000313" key="3">
    <source>
        <dbReference type="Proteomes" id="UP000029108"/>
    </source>
</evidence>
<feature type="transmembrane region" description="Helical" evidence="1">
    <location>
        <begin position="439"/>
        <end position="460"/>
    </location>
</feature>
<name>A0A086ZT06_9BIFI</name>
<feature type="transmembrane region" description="Helical" evidence="1">
    <location>
        <begin position="217"/>
        <end position="236"/>
    </location>
</feature>
<proteinExistence type="predicted"/>
<evidence type="ECO:0008006" key="4">
    <source>
        <dbReference type="Google" id="ProtNLM"/>
    </source>
</evidence>
<dbReference type="EMBL" id="JGYN01000021">
    <property type="protein sequence ID" value="KFI49656.1"/>
    <property type="molecule type" value="Genomic_DNA"/>
</dbReference>
<feature type="transmembrane region" description="Helical" evidence="1">
    <location>
        <begin position="415"/>
        <end position="433"/>
    </location>
</feature>
<keyword evidence="1" id="KW-0812">Transmembrane</keyword>
<feature type="transmembrane region" description="Helical" evidence="1">
    <location>
        <begin position="140"/>
        <end position="159"/>
    </location>
</feature>
<dbReference type="AlphaFoldDB" id="A0A086ZT06"/>
<dbReference type="eggNOG" id="ENOG5033CDC">
    <property type="taxonomic scope" value="Bacteria"/>
</dbReference>
<accession>A0A086ZT06</accession>
<gene>
    <name evidence="2" type="ORF">BBIA_1189</name>
</gene>